<dbReference type="Gene3D" id="3.40.1310.20">
    <property type="match status" value="1"/>
</dbReference>
<feature type="domain" description="CRESS-DNA virus Rep endonuclease" evidence="23">
    <location>
        <begin position="1"/>
        <end position="123"/>
    </location>
</feature>
<dbReference type="Pfam" id="PF00910">
    <property type="entry name" value="RNA_helicase"/>
    <property type="match status" value="1"/>
</dbReference>
<evidence type="ECO:0000256" key="10">
    <source>
        <dbReference type="ARBA" id="ARBA00022722"/>
    </source>
</evidence>
<comment type="similarity">
    <text evidence="4">Belongs to the nanoviruses/circoviruses replication-associated protein family.</text>
</comment>
<sequence>MIRARRWVATINLMETIARLGFNGERSEMVWGASLCWEELKEMVVNDDIDIRYFGGELEHLEEGNIHIQCYMEFKTVKRMTRIKGMNSYFQMAHLEMAMGSFEDNQRYIQKEDNGTFWEWHEPDYIPPEQRPKNQWDRERGIPGMIEQGATFNEIFRAYPQTALQYECGIKKRIAERNQKDHKTWDGNLQQKNLWIWGPRGSGKTKAAFEEYGGPIYNKALNKWWDGYDEEYKVVLLDDWDPTHKVLASHLKKWGDRYPFIAEVKNGSTAVNPGNYRLIVTSNYSIEECFENQQDIEAIRRRFHVIHMTELRERE</sequence>
<evidence type="ECO:0000256" key="11">
    <source>
        <dbReference type="ARBA" id="ARBA00022723"/>
    </source>
</evidence>
<evidence type="ECO:0000256" key="12">
    <source>
        <dbReference type="ARBA" id="ARBA00022741"/>
    </source>
</evidence>
<keyword evidence="8" id="KW-0548">Nucleotidyltransferase</keyword>
<organism evidence="24">
    <name type="scientific">Rodent circovirus</name>
    <dbReference type="NCBI Taxonomy" id="2050016"/>
    <lineage>
        <taxon>Viruses</taxon>
        <taxon>Monodnaviria</taxon>
        <taxon>Shotokuvirae</taxon>
        <taxon>Cressdnaviricota</taxon>
        <taxon>Arfiviricetes</taxon>
        <taxon>Cirlivirales</taxon>
        <taxon>Circoviridae</taxon>
    </lineage>
</organism>
<evidence type="ECO:0000256" key="14">
    <source>
        <dbReference type="ARBA" id="ARBA00022801"/>
    </source>
</evidence>
<dbReference type="GO" id="GO:0005524">
    <property type="term" value="F:ATP binding"/>
    <property type="evidence" value="ECO:0007669"/>
    <property type="project" value="UniProtKB-KW"/>
</dbReference>
<keyword evidence="9" id="KW-0235">DNA replication</keyword>
<name>A0A2H4MWW5_9CIRC</name>
<dbReference type="GO" id="GO:0016787">
    <property type="term" value="F:hydrolase activity"/>
    <property type="evidence" value="ECO:0007669"/>
    <property type="project" value="UniProtKB-KW"/>
</dbReference>
<keyword evidence="6" id="KW-1048">Host nucleus</keyword>
<evidence type="ECO:0000259" key="23">
    <source>
        <dbReference type="PROSITE" id="PS52020"/>
    </source>
</evidence>
<evidence type="ECO:0000256" key="5">
    <source>
        <dbReference type="ARBA" id="ARBA00014531"/>
    </source>
</evidence>
<dbReference type="PROSITE" id="PS52020">
    <property type="entry name" value="CRESS_DNA_REP"/>
    <property type="match status" value="1"/>
</dbReference>
<evidence type="ECO:0000256" key="3">
    <source>
        <dbReference type="ARBA" id="ARBA00004147"/>
    </source>
</evidence>
<keyword evidence="7" id="KW-0808">Transferase</keyword>
<evidence type="ECO:0000256" key="19">
    <source>
        <dbReference type="ARBA" id="ARBA00023268"/>
    </source>
</evidence>
<evidence type="ECO:0000256" key="9">
    <source>
        <dbReference type="ARBA" id="ARBA00022705"/>
    </source>
</evidence>
<evidence type="ECO:0000256" key="17">
    <source>
        <dbReference type="ARBA" id="ARBA00023124"/>
    </source>
</evidence>
<accession>A0A2H4MWW5</accession>
<comment type="cofactor">
    <cofactor evidence="2">
        <name>Mg(2+)</name>
        <dbReference type="ChEBI" id="CHEBI:18420"/>
    </cofactor>
</comment>
<evidence type="ECO:0000256" key="20">
    <source>
        <dbReference type="ARBA" id="ARBA00030754"/>
    </source>
</evidence>
<evidence type="ECO:0000256" key="4">
    <source>
        <dbReference type="ARBA" id="ARBA00008545"/>
    </source>
</evidence>
<dbReference type="GO" id="GO:0003724">
    <property type="term" value="F:RNA helicase activity"/>
    <property type="evidence" value="ECO:0007669"/>
    <property type="project" value="InterPro"/>
</dbReference>
<keyword evidence="16" id="KW-0067">ATP-binding</keyword>
<keyword evidence="15" id="KW-0347">Helicase</keyword>
<evidence type="ECO:0000256" key="13">
    <source>
        <dbReference type="ARBA" id="ARBA00022759"/>
    </source>
</evidence>
<dbReference type="GO" id="GO:0042025">
    <property type="term" value="C:host cell nucleus"/>
    <property type="evidence" value="ECO:0007669"/>
    <property type="project" value="UniProtKB-SubCell"/>
</dbReference>
<evidence type="ECO:0000256" key="2">
    <source>
        <dbReference type="ARBA" id="ARBA00001946"/>
    </source>
</evidence>
<evidence type="ECO:0000256" key="15">
    <source>
        <dbReference type="ARBA" id="ARBA00022806"/>
    </source>
</evidence>
<dbReference type="GO" id="GO:0003677">
    <property type="term" value="F:DNA binding"/>
    <property type="evidence" value="ECO:0007669"/>
    <property type="project" value="UniProtKB-KW"/>
</dbReference>
<keyword evidence="11" id="KW-0479">Metal-binding</keyword>
<dbReference type="InterPro" id="IPR027417">
    <property type="entry name" value="P-loop_NTPase"/>
</dbReference>
<keyword evidence="12" id="KW-0547">Nucleotide-binding</keyword>
<keyword evidence="17" id="KW-0190">Covalent protein-DNA linkage</keyword>
<keyword evidence="19" id="KW-0511">Multifunctional enzyme</keyword>
<evidence type="ECO:0000313" key="24">
    <source>
        <dbReference type="EMBL" id="ATP66718.1"/>
    </source>
</evidence>
<dbReference type="Pfam" id="PF02407">
    <property type="entry name" value="Viral_Rep"/>
    <property type="match status" value="1"/>
</dbReference>
<evidence type="ECO:0000256" key="21">
    <source>
        <dbReference type="ARBA" id="ARBA00032243"/>
    </source>
</evidence>
<dbReference type="GO" id="GO:0046872">
    <property type="term" value="F:metal ion binding"/>
    <property type="evidence" value="ECO:0007669"/>
    <property type="project" value="UniProtKB-KW"/>
</dbReference>
<dbReference type="Gene3D" id="3.40.50.300">
    <property type="entry name" value="P-loop containing nucleotide triphosphate hydrolases"/>
    <property type="match status" value="1"/>
</dbReference>
<comment type="cofactor">
    <cofactor evidence="1">
        <name>Mn(2+)</name>
        <dbReference type="ChEBI" id="CHEBI:29035"/>
    </cofactor>
</comment>
<evidence type="ECO:0000256" key="16">
    <source>
        <dbReference type="ARBA" id="ARBA00022840"/>
    </source>
</evidence>
<dbReference type="InterPro" id="IPR000605">
    <property type="entry name" value="Helicase_SF3_ssDNA/RNA_vir"/>
</dbReference>
<reference evidence="24" key="1">
    <citation type="journal article" date="2018" name="Microbiome">
        <title>Comparative analysis of rodent and small mammal viromes to better understand the wildlife origin of emerging infectious diseases.</title>
        <authorList>
            <person name="Wu Z."/>
            <person name="Lu L."/>
            <person name="Du J."/>
            <person name="Yang L."/>
            <person name="Ren X."/>
            <person name="Liu B."/>
            <person name="Jiang J."/>
            <person name="Yang J."/>
            <person name="Dong J."/>
            <person name="Sun L."/>
            <person name="Zhu Y."/>
            <person name="Li Y."/>
            <person name="Zheng D."/>
            <person name="Zhang C."/>
            <person name="Su H."/>
            <person name="Zheng Y."/>
            <person name="Zhou H."/>
            <person name="Zhu G."/>
            <person name="Li H."/>
            <person name="Chmura A."/>
            <person name="Yang F."/>
            <person name="Daszak P."/>
            <person name="Wang J."/>
            <person name="Liu Q."/>
            <person name="Jin Q."/>
        </authorList>
    </citation>
    <scope>NUCLEOTIDE SEQUENCE</scope>
    <source>
        <strain evidence="24">RtBi-CV-2/FJ2015</strain>
    </source>
</reference>
<protein>
    <recommendedName>
        <fullName evidence="5">Replication-associated protein</fullName>
    </recommendedName>
    <alternativeName>
        <fullName evidence="20">ATP-dependent helicase Rep</fullName>
    </alternativeName>
    <alternativeName>
        <fullName evidence="21">RepP</fullName>
    </alternativeName>
</protein>
<evidence type="ECO:0000256" key="1">
    <source>
        <dbReference type="ARBA" id="ARBA00001936"/>
    </source>
</evidence>
<proteinExistence type="inferred from homology"/>
<comment type="subcellular location">
    <subcellularLocation>
        <location evidence="3">Host nucleus</location>
    </subcellularLocation>
</comment>
<dbReference type="GO" id="GO:0006260">
    <property type="term" value="P:DNA replication"/>
    <property type="evidence" value="ECO:0007669"/>
    <property type="project" value="UniProtKB-KW"/>
</dbReference>
<keyword evidence="14" id="KW-0378">Hydrolase</keyword>
<dbReference type="GO" id="GO:0003723">
    <property type="term" value="F:RNA binding"/>
    <property type="evidence" value="ECO:0007669"/>
    <property type="project" value="InterPro"/>
</dbReference>
<evidence type="ECO:0000256" key="8">
    <source>
        <dbReference type="ARBA" id="ARBA00022695"/>
    </source>
</evidence>
<evidence type="ECO:0000256" key="18">
    <source>
        <dbReference type="ARBA" id="ARBA00023125"/>
    </source>
</evidence>
<keyword evidence="18" id="KW-0238">DNA-binding</keyword>
<keyword evidence="10" id="KW-0540">Nuclease</keyword>
<keyword evidence="13" id="KW-0255">Endonuclease</keyword>
<evidence type="ECO:0000256" key="7">
    <source>
        <dbReference type="ARBA" id="ARBA00022679"/>
    </source>
</evidence>
<dbReference type="GO" id="GO:0016779">
    <property type="term" value="F:nucleotidyltransferase activity"/>
    <property type="evidence" value="ECO:0007669"/>
    <property type="project" value="UniProtKB-KW"/>
</dbReference>
<dbReference type="GO" id="GO:0004519">
    <property type="term" value="F:endonuclease activity"/>
    <property type="evidence" value="ECO:0007669"/>
    <property type="project" value="UniProtKB-KW"/>
</dbReference>
<evidence type="ECO:0000256" key="22">
    <source>
        <dbReference type="ARBA" id="ARBA00049360"/>
    </source>
</evidence>
<comment type="catalytic activity">
    <reaction evidence="22">
        <text>ATP + H2O = ADP + phosphate + H(+)</text>
        <dbReference type="Rhea" id="RHEA:13065"/>
        <dbReference type="ChEBI" id="CHEBI:15377"/>
        <dbReference type="ChEBI" id="CHEBI:15378"/>
        <dbReference type="ChEBI" id="CHEBI:30616"/>
        <dbReference type="ChEBI" id="CHEBI:43474"/>
        <dbReference type="ChEBI" id="CHEBI:456216"/>
    </reaction>
</comment>
<dbReference type="SUPFAM" id="SSF52540">
    <property type="entry name" value="P-loop containing nucleoside triphosphate hydrolases"/>
    <property type="match status" value="1"/>
</dbReference>
<evidence type="ECO:0000256" key="6">
    <source>
        <dbReference type="ARBA" id="ARBA00022562"/>
    </source>
</evidence>
<dbReference type="EMBL" id="KY370036">
    <property type="protein sequence ID" value="ATP66718.1"/>
    <property type="molecule type" value="Genomic_DNA"/>
</dbReference>
<dbReference type="InterPro" id="IPR049912">
    <property type="entry name" value="CRESS_DNA_REP"/>
</dbReference>